<accession>C1GVW7</accession>
<name>C1GVW7_PARBA</name>
<keyword evidence="2" id="KW-1185">Reference proteome</keyword>
<reference evidence="1 2" key="1">
    <citation type="journal article" date="2011" name="PLoS Genet.">
        <title>Comparative genomic analysis of human fungal pathogens causing paracoccidioidomycosis.</title>
        <authorList>
            <person name="Desjardins C.A."/>
            <person name="Champion M.D."/>
            <person name="Holder J.W."/>
            <person name="Muszewska A."/>
            <person name="Goldberg J."/>
            <person name="Bailao A.M."/>
            <person name="Brigido M.M."/>
            <person name="Ferreira M.E."/>
            <person name="Garcia A.M."/>
            <person name="Grynberg M."/>
            <person name="Gujja S."/>
            <person name="Heiman D.I."/>
            <person name="Henn M.R."/>
            <person name="Kodira C.D."/>
            <person name="Leon-Narvaez H."/>
            <person name="Longo L.V."/>
            <person name="Ma L.J."/>
            <person name="Malavazi I."/>
            <person name="Matsuo A.L."/>
            <person name="Morais F.V."/>
            <person name="Pereira M."/>
            <person name="Rodriguez-Brito S."/>
            <person name="Sakthikumar S."/>
            <person name="Salem-Izacc S.M."/>
            <person name="Sykes S.M."/>
            <person name="Teixeira M.M."/>
            <person name="Vallejo M.C."/>
            <person name="Walter M.E."/>
            <person name="Yandava C."/>
            <person name="Young S."/>
            <person name="Zeng Q."/>
            <person name="Zucker J."/>
            <person name="Felipe M.S."/>
            <person name="Goldman G.H."/>
            <person name="Haas B.J."/>
            <person name="McEwen J.G."/>
            <person name="Nino-Vega G."/>
            <person name="Puccia R."/>
            <person name="San-Blas G."/>
            <person name="Soares C.M."/>
            <person name="Birren B.W."/>
            <person name="Cuomo C.A."/>
        </authorList>
    </citation>
    <scope>NUCLEOTIDE SEQUENCE [LARGE SCALE GENOMIC DNA]</scope>
    <source>
        <strain evidence="2">ATCC MYA-826 / Pb01</strain>
    </source>
</reference>
<dbReference type="SUPFAM" id="SSF53649">
    <property type="entry name" value="Alkaline phosphatase-like"/>
    <property type="match status" value="1"/>
</dbReference>
<dbReference type="KEGG" id="pbl:PAAG_02662"/>
<dbReference type="OrthoDB" id="445007at2759"/>
<dbReference type="GO" id="GO:0016787">
    <property type="term" value="F:hydrolase activity"/>
    <property type="evidence" value="ECO:0007669"/>
    <property type="project" value="UniProtKB-KW"/>
</dbReference>
<sequence length="103" mass="11107">MPFFANPNVSIITGAPPSVHQVAGNLFLGRETDASNCSMDENGISDVEAWIGRSAPPQYSAELSLFVFDAGTKLLQKRAGLFYLTLSDYIQDKHAPGTKEAAM</sequence>
<dbReference type="InterPro" id="IPR017850">
    <property type="entry name" value="Alkaline_phosphatase_core_sf"/>
</dbReference>
<dbReference type="VEuPathDB" id="FungiDB:PAAG_02662"/>
<keyword evidence="1" id="KW-0378">Hydrolase</keyword>
<dbReference type="Proteomes" id="UP000002059">
    <property type="component" value="Partially assembled WGS sequence"/>
</dbReference>
<dbReference type="HOGENOM" id="CLU_2264536_0_0_1"/>
<dbReference type="GeneID" id="9098633"/>
<protein>
    <submittedName>
        <fullName evidence="1">Phosphonoacetate hydrolase</fullName>
    </submittedName>
</protein>
<dbReference type="eggNOG" id="ENOG502RZKR">
    <property type="taxonomic scope" value="Eukaryota"/>
</dbReference>
<dbReference type="RefSeq" id="XP_002795186.2">
    <property type="nucleotide sequence ID" value="XM_002795140.2"/>
</dbReference>
<dbReference type="STRING" id="502779.C1GVW7"/>
<evidence type="ECO:0000313" key="2">
    <source>
        <dbReference type="Proteomes" id="UP000002059"/>
    </source>
</evidence>
<proteinExistence type="predicted"/>
<evidence type="ECO:0000313" key="1">
    <source>
        <dbReference type="EMBL" id="EEH40686.2"/>
    </source>
</evidence>
<organism evidence="1 2">
    <name type="scientific">Paracoccidioides lutzii (strain ATCC MYA-826 / Pb01)</name>
    <name type="common">Paracoccidioides brasiliensis</name>
    <dbReference type="NCBI Taxonomy" id="502779"/>
    <lineage>
        <taxon>Eukaryota</taxon>
        <taxon>Fungi</taxon>
        <taxon>Dikarya</taxon>
        <taxon>Ascomycota</taxon>
        <taxon>Pezizomycotina</taxon>
        <taxon>Eurotiomycetes</taxon>
        <taxon>Eurotiomycetidae</taxon>
        <taxon>Onygenales</taxon>
        <taxon>Ajellomycetaceae</taxon>
        <taxon>Paracoccidioides</taxon>
    </lineage>
</organism>
<dbReference type="AlphaFoldDB" id="C1GVW7"/>
<dbReference type="EMBL" id="KN293997">
    <property type="protein sequence ID" value="EEH40686.2"/>
    <property type="molecule type" value="Genomic_DNA"/>
</dbReference>
<gene>
    <name evidence="1" type="ORF">PAAG_02662</name>
</gene>
<dbReference type="Gene3D" id="3.40.720.10">
    <property type="entry name" value="Alkaline Phosphatase, subunit A"/>
    <property type="match status" value="1"/>
</dbReference>